<feature type="domain" description="Ketosynthase family 3 (KS3)" evidence="4">
    <location>
        <begin position="1"/>
        <end position="395"/>
    </location>
</feature>
<dbReference type="AlphaFoldDB" id="A0A1G4V9B5"/>
<accession>A0A1G4V9B5</accession>
<evidence type="ECO:0000259" key="4">
    <source>
        <dbReference type="PROSITE" id="PS52004"/>
    </source>
</evidence>
<gene>
    <name evidence="5" type="ORF">SAMN02927925_00639</name>
</gene>
<dbReference type="GO" id="GO:0006633">
    <property type="term" value="P:fatty acid biosynthetic process"/>
    <property type="evidence" value="ECO:0007669"/>
    <property type="project" value="InterPro"/>
</dbReference>
<dbReference type="InterPro" id="IPR000794">
    <property type="entry name" value="Beta-ketoacyl_synthase"/>
</dbReference>
<evidence type="ECO:0000256" key="2">
    <source>
        <dbReference type="ARBA" id="ARBA00022679"/>
    </source>
</evidence>
<dbReference type="RefSeq" id="WP_023575671.1">
    <property type="nucleotide sequence ID" value="NZ_CBCSBQ010000005.1"/>
</dbReference>
<dbReference type="SMART" id="SM00825">
    <property type="entry name" value="PKS_KS"/>
    <property type="match status" value="1"/>
</dbReference>
<dbReference type="PROSITE" id="PS52004">
    <property type="entry name" value="KS3_2"/>
    <property type="match status" value="1"/>
</dbReference>
<dbReference type="PANTHER" id="PTHR11712">
    <property type="entry name" value="POLYKETIDE SYNTHASE-RELATED"/>
    <property type="match status" value="1"/>
</dbReference>
<evidence type="ECO:0000313" key="5">
    <source>
        <dbReference type="EMBL" id="SCX03233.1"/>
    </source>
</evidence>
<dbReference type="InterPro" id="IPR016039">
    <property type="entry name" value="Thiolase-like"/>
</dbReference>
<reference evidence="5 6" key="1">
    <citation type="submission" date="2016-10" db="EMBL/GenBank/DDBJ databases">
        <authorList>
            <person name="de Groot N.N."/>
        </authorList>
    </citation>
    <scope>NUCLEOTIDE SEQUENCE [LARGE SCALE GENOMIC DNA]</scope>
    <source>
        <strain evidence="5 6">CGMCC 1.3801</strain>
    </source>
</reference>
<protein>
    <submittedName>
        <fullName evidence="5">3-oxoacyl-[acyl-carrier-protein] synthase-1</fullName>
    </submittedName>
</protein>
<dbReference type="InterPro" id="IPR018201">
    <property type="entry name" value="Ketoacyl_synth_AS"/>
</dbReference>
<dbReference type="Gene3D" id="3.40.47.10">
    <property type="match status" value="1"/>
</dbReference>
<comment type="similarity">
    <text evidence="1 3">Belongs to the thiolase-like superfamily. Beta-ketoacyl-ACP synthases family.</text>
</comment>
<dbReference type="Pfam" id="PF02801">
    <property type="entry name" value="Ketoacyl-synt_C"/>
    <property type="match status" value="1"/>
</dbReference>
<evidence type="ECO:0000256" key="1">
    <source>
        <dbReference type="ARBA" id="ARBA00008467"/>
    </source>
</evidence>
<organism evidence="5 6">
    <name type="scientific">Flavobacterium saliperosum</name>
    <dbReference type="NCBI Taxonomy" id="329186"/>
    <lineage>
        <taxon>Bacteria</taxon>
        <taxon>Pseudomonadati</taxon>
        <taxon>Bacteroidota</taxon>
        <taxon>Flavobacteriia</taxon>
        <taxon>Flavobacteriales</taxon>
        <taxon>Flavobacteriaceae</taxon>
        <taxon>Flavobacterium</taxon>
    </lineage>
</organism>
<dbReference type="GO" id="GO:0005829">
    <property type="term" value="C:cytosol"/>
    <property type="evidence" value="ECO:0007669"/>
    <property type="project" value="TreeGrafter"/>
</dbReference>
<sequence length="396" mass="42535">MKVAITGMGIISSIGNNVEENYHALVHGNTGISVIENFETVHKDVIKVGEIKLTNQQLAQQLGIGHDNDFSRTAMLGAIAAQQAVENAGIQNMNDCRSGLISATSVGGMDMTEKYYYEYFENEACRKYITSHDAGDSSHKIAEHIGLKGFVTTVSTACSSAANAIMLGARMIQSGQLDRVVVGGTDGLAKFTINGFKTLMILSDSYNKPFDNNRKGLNLGEAAAFLVLESDAIVQKENRKVLAYVSGFGNANDAFHQTASSENGEGAFLAMQKALKTASLKPSDIDYINAHGTATPNNDLSEGRAILRIFEANVPEFSSTKAFTGHTLAAAAAIEAVYSVLALQHNVIFPNLNFETPMAEFDLIPQTTLKEKTMHHVLSNSFGFGGNCSTVIFSKN</sequence>
<name>A0A1G4V9B5_9FLAO</name>
<dbReference type="InterPro" id="IPR014030">
    <property type="entry name" value="Ketoacyl_synth_N"/>
</dbReference>
<evidence type="ECO:0000256" key="3">
    <source>
        <dbReference type="RuleBase" id="RU003694"/>
    </source>
</evidence>
<dbReference type="PROSITE" id="PS00606">
    <property type="entry name" value="KS3_1"/>
    <property type="match status" value="1"/>
</dbReference>
<dbReference type="InterPro" id="IPR014031">
    <property type="entry name" value="Ketoacyl_synth_C"/>
</dbReference>
<dbReference type="Pfam" id="PF00109">
    <property type="entry name" value="ketoacyl-synt"/>
    <property type="match status" value="1"/>
</dbReference>
<dbReference type="STRING" id="329186.SAMN02927925_00639"/>
<dbReference type="SUPFAM" id="SSF53901">
    <property type="entry name" value="Thiolase-like"/>
    <property type="match status" value="1"/>
</dbReference>
<dbReference type="InterPro" id="IPR020841">
    <property type="entry name" value="PKS_Beta-ketoAc_synthase_dom"/>
</dbReference>
<dbReference type="CDD" id="cd00834">
    <property type="entry name" value="KAS_I_II"/>
    <property type="match status" value="1"/>
</dbReference>
<dbReference type="Proteomes" id="UP000182124">
    <property type="component" value="Unassembled WGS sequence"/>
</dbReference>
<keyword evidence="2 3" id="KW-0808">Transferase</keyword>
<dbReference type="GO" id="GO:0004315">
    <property type="term" value="F:3-oxoacyl-[acyl-carrier-protein] synthase activity"/>
    <property type="evidence" value="ECO:0007669"/>
    <property type="project" value="InterPro"/>
</dbReference>
<dbReference type="PANTHER" id="PTHR11712:SF336">
    <property type="entry name" value="3-OXOACYL-[ACYL-CARRIER-PROTEIN] SYNTHASE, MITOCHONDRIAL"/>
    <property type="match status" value="1"/>
</dbReference>
<proteinExistence type="inferred from homology"/>
<dbReference type="EMBL" id="FMTY01000001">
    <property type="protein sequence ID" value="SCX03233.1"/>
    <property type="molecule type" value="Genomic_DNA"/>
</dbReference>
<evidence type="ECO:0000313" key="6">
    <source>
        <dbReference type="Proteomes" id="UP000182124"/>
    </source>
</evidence>
<dbReference type="eggNOG" id="COG0304">
    <property type="taxonomic scope" value="Bacteria"/>
</dbReference>